<evidence type="ECO:0000313" key="3">
    <source>
        <dbReference type="Proteomes" id="UP001066276"/>
    </source>
</evidence>
<organism evidence="2 3">
    <name type="scientific">Pleurodeles waltl</name>
    <name type="common">Iberian ribbed newt</name>
    <dbReference type="NCBI Taxonomy" id="8319"/>
    <lineage>
        <taxon>Eukaryota</taxon>
        <taxon>Metazoa</taxon>
        <taxon>Chordata</taxon>
        <taxon>Craniata</taxon>
        <taxon>Vertebrata</taxon>
        <taxon>Euteleostomi</taxon>
        <taxon>Amphibia</taxon>
        <taxon>Batrachia</taxon>
        <taxon>Caudata</taxon>
        <taxon>Salamandroidea</taxon>
        <taxon>Salamandridae</taxon>
        <taxon>Pleurodelinae</taxon>
        <taxon>Pleurodeles</taxon>
    </lineage>
</organism>
<accession>A0AAV7P457</accession>
<feature type="region of interest" description="Disordered" evidence="1">
    <location>
        <begin position="93"/>
        <end position="112"/>
    </location>
</feature>
<feature type="region of interest" description="Disordered" evidence="1">
    <location>
        <begin position="26"/>
        <end position="83"/>
    </location>
</feature>
<gene>
    <name evidence="2" type="ORF">NDU88_001569</name>
</gene>
<name>A0AAV7P457_PLEWA</name>
<protein>
    <submittedName>
        <fullName evidence="2">Uncharacterized protein</fullName>
    </submittedName>
</protein>
<proteinExistence type="predicted"/>
<evidence type="ECO:0000313" key="2">
    <source>
        <dbReference type="EMBL" id="KAJ1123096.1"/>
    </source>
</evidence>
<dbReference type="AlphaFoldDB" id="A0AAV7P457"/>
<dbReference type="Proteomes" id="UP001066276">
    <property type="component" value="Chromosome 7"/>
</dbReference>
<reference evidence="2" key="1">
    <citation type="journal article" date="2022" name="bioRxiv">
        <title>Sequencing and chromosome-scale assembly of the giantPleurodeles waltlgenome.</title>
        <authorList>
            <person name="Brown T."/>
            <person name="Elewa A."/>
            <person name="Iarovenko S."/>
            <person name="Subramanian E."/>
            <person name="Araus A.J."/>
            <person name="Petzold A."/>
            <person name="Susuki M."/>
            <person name="Suzuki K.-i.T."/>
            <person name="Hayashi T."/>
            <person name="Toyoda A."/>
            <person name="Oliveira C."/>
            <person name="Osipova E."/>
            <person name="Leigh N.D."/>
            <person name="Simon A."/>
            <person name="Yun M.H."/>
        </authorList>
    </citation>
    <scope>NUCLEOTIDE SEQUENCE</scope>
    <source>
        <strain evidence="2">20211129_DDA</strain>
        <tissue evidence="2">Liver</tissue>
    </source>
</reference>
<feature type="compositionally biased region" description="Basic and acidic residues" evidence="1">
    <location>
        <begin position="68"/>
        <end position="83"/>
    </location>
</feature>
<sequence length="112" mass="12256">MWITKNGVSKDFYDPEVLRSFLDGLSLMGTSNPIPPRDPMVADQNTSSQDPSPGGSGSARHPPLSHPRGRDLERLINSHDDRGQVLHAVVLHTKVADRDKSRSPLKPPEAPT</sequence>
<evidence type="ECO:0000256" key="1">
    <source>
        <dbReference type="SAM" id="MobiDB-lite"/>
    </source>
</evidence>
<comment type="caution">
    <text evidence="2">The sequence shown here is derived from an EMBL/GenBank/DDBJ whole genome shotgun (WGS) entry which is preliminary data.</text>
</comment>
<keyword evidence="3" id="KW-1185">Reference proteome</keyword>
<dbReference type="EMBL" id="JANPWB010000011">
    <property type="protein sequence ID" value="KAJ1123096.1"/>
    <property type="molecule type" value="Genomic_DNA"/>
</dbReference>